<dbReference type="SUPFAM" id="SSF51905">
    <property type="entry name" value="FAD/NAD(P)-binding domain"/>
    <property type="match status" value="1"/>
</dbReference>
<keyword evidence="4 5" id="KW-0560">Oxidoreductase</keyword>
<dbReference type="Proteomes" id="UP000265040">
    <property type="component" value="Chromosome 4"/>
</dbReference>
<reference evidence="6" key="2">
    <citation type="submission" date="2025-08" db="UniProtKB">
        <authorList>
            <consortium name="Ensembl"/>
        </authorList>
    </citation>
    <scope>IDENTIFICATION</scope>
</reference>
<dbReference type="AlphaFoldDB" id="A0AAQ6IBK9"/>
<sequence length="55" mass="5932">MGFLHKVAVIGAGPSGLTSIKACLEEGMVPTCFESSNYIGGLWKFKARLQIRSKC</sequence>
<reference evidence="6" key="3">
    <citation type="submission" date="2025-09" db="UniProtKB">
        <authorList>
            <consortium name="Ensembl"/>
        </authorList>
    </citation>
    <scope>IDENTIFICATION</scope>
</reference>
<evidence type="ECO:0000256" key="5">
    <source>
        <dbReference type="RuleBase" id="RU361177"/>
    </source>
</evidence>
<proteinExistence type="inferred from homology"/>
<dbReference type="Pfam" id="PF00743">
    <property type="entry name" value="FMO-like"/>
    <property type="match status" value="1"/>
</dbReference>
<dbReference type="EC" id="1.-.-.-" evidence="5"/>
<evidence type="ECO:0000256" key="2">
    <source>
        <dbReference type="ARBA" id="ARBA00022630"/>
    </source>
</evidence>
<name>A0AAQ6IBK9_ANATE</name>
<keyword evidence="5" id="KW-0503">Monooxygenase</keyword>
<dbReference type="GeneTree" id="ENSGT00940000172435"/>
<evidence type="ECO:0000256" key="4">
    <source>
        <dbReference type="ARBA" id="ARBA00023002"/>
    </source>
</evidence>
<evidence type="ECO:0000313" key="6">
    <source>
        <dbReference type="Ensembl" id="ENSATEP00000072314.1"/>
    </source>
</evidence>
<evidence type="ECO:0000256" key="3">
    <source>
        <dbReference type="ARBA" id="ARBA00022827"/>
    </source>
</evidence>
<dbReference type="GO" id="GO:0004499">
    <property type="term" value="F:N,N-dimethylaniline monooxygenase activity"/>
    <property type="evidence" value="ECO:0007669"/>
    <property type="project" value="InterPro"/>
</dbReference>
<dbReference type="Gene3D" id="3.50.50.60">
    <property type="entry name" value="FAD/NAD(P)-binding domain"/>
    <property type="match status" value="1"/>
</dbReference>
<dbReference type="GO" id="GO:0050661">
    <property type="term" value="F:NADP binding"/>
    <property type="evidence" value="ECO:0007669"/>
    <property type="project" value="InterPro"/>
</dbReference>
<accession>A0AAQ6IBK9</accession>
<keyword evidence="7" id="KW-1185">Reference proteome</keyword>
<protein>
    <recommendedName>
        <fullName evidence="5">Flavin-containing monooxygenase</fullName>
        <ecNumber evidence="5">1.-.-.-</ecNumber>
    </recommendedName>
</protein>
<dbReference type="PRINTS" id="PR00419">
    <property type="entry name" value="ADXRDTASE"/>
</dbReference>
<comment type="cofactor">
    <cofactor evidence="5">
        <name>FAD</name>
        <dbReference type="ChEBI" id="CHEBI:57692"/>
    </cofactor>
</comment>
<keyword evidence="3 5" id="KW-0274">FAD</keyword>
<dbReference type="Ensembl" id="ENSATET00000078052.1">
    <property type="protein sequence ID" value="ENSATEP00000072314.1"/>
    <property type="gene ID" value="ENSATEG00000032963.1"/>
</dbReference>
<organism evidence="6 7">
    <name type="scientific">Anabas testudineus</name>
    <name type="common">Climbing perch</name>
    <name type="synonym">Anthias testudineus</name>
    <dbReference type="NCBI Taxonomy" id="64144"/>
    <lineage>
        <taxon>Eukaryota</taxon>
        <taxon>Metazoa</taxon>
        <taxon>Chordata</taxon>
        <taxon>Craniata</taxon>
        <taxon>Vertebrata</taxon>
        <taxon>Euteleostomi</taxon>
        <taxon>Actinopterygii</taxon>
        <taxon>Neopterygii</taxon>
        <taxon>Teleostei</taxon>
        <taxon>Neoteleostei</taxon>
        <taxon>Acanthomorphata</taxon>
        <taxon>Anabantaria</taxon>
        <taxon>Anabantiformes</taxon>
        <taxon>Anabantoidei</taxon>
        <taxon>Anabantidae</taxon>
        <taxon>Anabas</taxon>
    </lineage>
</organism>
<evidence type="ECO:0000313" key="7">
    <source>
        <dbReference type="Proteomes" id="UP000265040"/>
    </source>
</evidence>
<dbReference type="InterPro" id="IPR050346">
    <property type="entry name" value="FMO-like"/>
</dbReference>
<dbReference type="PANTHER" id="PTHR23023">
    <property type="entry name" value="DIMETHYLANILINE MONOOXYGENASE"/>
    <property type="match status" value="1"/>
</dbReference>
<keyword evidence="2 5" id="KW-0285">Flavoprotein</keyword>
<dbReference type="GO" id="GO:0050660">
    <property type="term" value="F:flavin adenine dinucleotide binding"/>
    <property type="evidence" value="ECO:0007669"/>
    <property type="project" value="InterPro"/>
</dbReference>
<reference evidence="6 7" key="1">
    <citation type="submission" date="2021-04" db="EMBL/GenBank/DDBJ databases">
        <authorList>
            <consortium name="Wellcome Sanger Institute Data Sharing"/>
        </authorList>
    </citation>
    <scope>NUCLEOTIDE SEQUENCE [LARGE SCALE GENOMIC DNA]</scope>
</reference>
<dbReference type="InterPro" id="IPR036188">
    <property type="entry name" value="FAD/NAD-bd_sf"/>
</dbReference>
<comment type="similarity">
    <text evidence="1 5">Belongs to the FMO family.</text>
</comment>
<dbReference type="InterPro" id="IPR020946">
    <property type="entry name" value="Flavin_mOase-like"/>
</dbReference>
<evidence type="ECO:0000256" key="1">
    <source>
        <dbReference type="ARBA" id="ARBA00009183"/>
    </source>
</evidence>